<gene>
    <name evidence="8" type="ORF">DICVIV_10959</name>
</gene>
<evidence type="ECO:0000259" key="7">
    <source>
        <dbReference type="Pfam" id="PF01266"/>
    </source>
</evidence>
<dbReference type="SUPFAM" id="SSF54373">
    <property type="entry name" value="FAD-linked reductases, C-terminal domain"/>
    <property type="match status" value="1"/>
</dbReference>
<dbReference type="InterPro" id="IPR006181">
    <property type="entry name" value="D-amino_acid_oxidase_CS"/>
</dbReference>
<dbReference type="AlphaFoldDB" id="A0A0D8XKZ1"/>
<proteinExistence type="inferred from homology"/>
<dbReference type="GO" id="GO:0019478">
    <property type="term" value="P:D-amino acid catabolic process"/>
    <property type="evidence" value="ECO:0007669"/>
    <property type="project" value="TreeGrafter"/>
</dbReference>
<reference evidence="8 9" key="1">
    <citation type="submission" date="2013-11" db="EMBL/GenBank/DDBJ databases">
        <title>Draft genome of the bovine lungworm Dictyocaulus viviparus.</title>
        <authorList>
            <person name="Mitreva M."/>
        </authorList>
    </citation>
    <scope>NUCLEOTIDE SEQUENCE [LARGE SCALE GENOMIC DNA]</scope>
    <source>
        <strain evidence="8 9">HannoverDv2000</strain>
    </source>
</reference>
<evidence type="ECO:0000256" key="2">
    <source>
        <dbReference type="ARBA" id="ARBA00006730"/>
    </source>
</evidence>
<dbReference type="InterPro" id="IPR006076">
    <property type="entry name" value="FAD-dep_OxRdtase"/>
</dbReference>
<evidence type="ECO:0000313" key="8">
    <source>
        <dbReference type="EMBL" id="KJH43031.1"/>
    </source>
</evidence>
<keyword evidence="3" id="KW-0285">Flavoprotein</keyword>
<evidence type="ECO:0000256" key="6">
    <source>
        <dbReference type="PIRSR" id="PIRSR000189-1"/>
    </source>
</evidence>
<dbReference type="GO" id="GO:0071949">
    <property type="term" value="F:FAD binding"/>
    <property type="evidence" value="ECO:0007669"/>
    <property type="project" value="InterPro"/>
</dbReference>
<reference evidence="9" key="2">
    <citation type="journal article" date="2016" name="Sci. Rep.">
        <title>Dictyocaulus viviparus genome, variome and transcriptome elucidate lungworm biology and support future intervention.</title>
        <authorList>
            <person name="McNulty S.N."/>
            <person name="Strube C."/>
            <person name="Rosa B.A."/>
            <person name="Martin J.C."/>
            <person name="Tyagi R."/>
            <person name="Choi Y.J."/>
            <person name="Wang Q."/>
            <person name="Hallsworth Pepin K."/>
            <person name="Zhang X."/>
            <person name="Ozersky P."/>
            <person name="Wilson R.K."/>
            <person name="Sternberg P.W."/>
            <person name="Gasser R.B."/>
            <person name="Mitreva M."/>
        </authorList>
    </citation>
    <scope>NUCLEOTIDE SEQUENCE [LARGE SCALE GENOMIC DNA]</scope>
    <source>
        <strain evidence="9">HannoverDv2000</strain>
    </source>
</reference>
<evidence type="ECO:0000256" key="1">
    <source>
        <dbReference type="ARBA" id="ARBA00001974"/>
    </source>
</evidence>
<dbReference type="PROSITE" id="PS00677">
    <property type="entry name" value="DAO"/>
    <property type="match status" value="1"/>
</dbReference>
<dbReference type="InterPro" id="IPR023209">
    <property type="entry name" value="DAO"/>
</dbReference>
<keyword evidence="4 6" id="KW-0274">FAD</keyword>
<evidence type="ECO:0000256" key="5">
    <source>
        <dbReference type="ARBA" id="ARBA00023002"/>
    </source>
</evidence>
<accession>A0A0D8XKZ1</accession>
<dbReference type="Pfam" id="PF01266">
    <property type="entry name" value="DAO"/>
    <property type="match status" value="1"/>
</dbReference>
<keyword evidence="5" id="KW-0560">Oxidoreductase</keyword>
<dbReference type="STRING" id="29172.A0A0D8XKZ1"/>
<dbReference type="GO" id="GO:0003884">
    <property type="term" value="F:D-amino-acid oxidase activity"/>
    <property type="evidence" value="ECO:0007669"/>
    <property type="project" value="InterPro"/>
</dbReference>
<dbReference type="Gene3D" id="3.40.50.720">
    <property type="entry name" value="NAD(P)-binding Rossmann-like Domain"/>
    <property type="match status" value="1"/>
</dbReference>
<sequence length="349" mass="39781">MLCRISVSIVFIYSQSRNLTEMLRIAVIGEGVVGVSSALAIRKKWRDVQITVFHDRPFEKTCSAMPAGLFRFDNMNDRLDAKATFDWYAELCRQLPGSLTGVKLLSGHIQSDSKETLLAQERAYGDIVCNFRYLSDEERHILFQNPSKYAIHFSSFAAEGNRYVPFLKNQLLNDGVVFIQKTIQNVDELSEDFDIIINSAGLNAGKLAGDDNGVYPIRGIVFEVEAPWHKHFNYRDFTTFSIPKNNCVVIGSVKQANRFDTEITDEDRHDIWQRYEELHPAMKNMNIIGEWCHLRPARQSIRVEKVEKMTKAGKRYTVIHNYGHGGHGFTVGWGTALRVAALCEKAIRK</sequence>
<dbReference type="PANTHER" id="PTHR11530:SF28">
    <property type="entry name" value="D-ASPARTATE OXIDASE 1"/>
    <property type="match status" value="1"/>
</dbReference>
<dbReference type="PANTHER" id="PTHR11530">
    <property type="entry name" value="D-AMINO ACID OXIDASE"/>
    <property type="match status" value="1"/>
</dbReference>
<dbReference type="Gene3D" id="3.30.9.10">
    <property type="entry name" value="D-Amino Acid Oxidase, subunit A, domain 2"/>
    <property type="match status" value="1"/>
</dbReference>
<evidence type="ECO:0000256" key="4">
    <source>
        <dbReference type="ARBA" id="ARBA00022827"/>
    </source>
</evidence>
<dbReference type="EMBL" id="KN716599">
    <property type="protein sequence ID" value="KJH43031.1"/>
    <property type="molecule type" value="Genomic_DNA"/>
</dbReference>
<feature type="binding site" evidence="6">
    <location>
        <begin position="55"/>
        <end position="56"/>
    </location>
    <ligand>
        <name>FAD</name>
        <dbReference type="ChEBI" id="CHEBI:57692"/>
    </ligand>
</feature>
<evidence type="ECO:0000313" key="9">
    <source>
        <dbReference type="Proteomes" id="UP000053766"/>
    </source>
</evidence>
<name>A0A0D8XKZ1_DICVI</name>
<keyword evidence="9" id="KW-1185">Reference proteome</keyword>
<dbReference type="OrthoDB" id="2015447at2759"/>
<feature type="binding site" evidence="6">
    <location>
        <begin position="67"/>
        <end position="69"/>
    </location>
    <ligand>
        <name>FAD</name>
        <dbReference type="ChEBI" id="CHEBI:57692"/>
    </ligand>
</feature>
<dbReference type="GO" id="GO:0005737">
    <property type="term" value="C:cytoplasm"/>
    <property type="evidence" value="ECO:0007669"/>
    <property type="project" value="TreeGrafter"/>
</dbReference>
<feature type="binding site" evidence="6">
    <location>
        <position position="326"/>
    </location>
    <ligand>
        <name>D-dopa</name>
        <dbReference type="ChEBI" id="CHEBI:149689"/>
    </ligand>
</feature>
<protein>
    <submittedName>
        <fullName evidence="8">FAD dependent oxidoreductase</fullName>
    </submittedName>
</protein>
<dbReference type="SUPFAM" id="SSF51971">
    <property type="entry name" value="Nucleotide-binding domain"/>
    <property type="match status" value="1"/>
</dbReference>
<evidence type="ECO:0000256" key="3">
    <source>
        <dbReference type="ARBA" id="ARBA00022630"/>
    </source>
</evidence>
<dbReference type="PIRSF" id="PIRSF000189">
    <property type="entry name" value="D-aa_oxidase"/>
    <property type="match status" value="1"/>
</dbReference>
<feature type="binding site" evidence="6">
    <location>
        <position position="295"/>
    </location>
    <ligand>
        <name>D-dopa</name>
        <dbReference type="ChEBI" id="CHEBI:149689"/>
    </ligand>
</feature>
<feature type="domain" description="FAD dependent oxidoreductase" evidence="7">
    <location>
        <begin position="24"/>
        <end position="342"/>
    </location>
</feature>
<dbReference type="Proteomes" id="UP000053766">
    <property type="component" value="Unassembled WGS sequence"/>
</dbReference>
<feature type="binding site" evidence="6">
    <location>
        <begin position="325"/>
        <end position="330"/>
    </location>
    <ligand>
        <name>FAD</name>
        <dbReference type="ChEBI" id="CHEBI:57692"/>
    </ligand>
</feature>
<organism evidence="8 9">
    <name type="scientific">Dictyocaulus viviparus</name>
    <name type="common">Bovine lungworm</name>
    <dbReference type="NCBI Taxonomy" id="29172"/>
    <lineage>
        <taxon>Eukaryota</taxon>
        <taxon>Metazoa</taxon>
        <taxon>Ecdysozoa</taxon>
        <taxon>Nematoda</taxon>
        <taxon>Chromadorea</taxon>
        <taxon>Rhabditida</taxon>
        <taxon>Rhabditina</taxon>
        <taxon>Rhabditomorpha</taxon>
        <taxon>Strongyloidea</taxon>
        <taxon>Metastrongylidae</taxon>
        <taxon>Dictyocaulus</taxon>
    </lineage>
</organism>
<comment type="cofactor">
    <cofactor evidence="1 6">
        <name>FAD</name>
        <dbReference type="ChEBI" id="CHEBI:57692"/>
    </cofactor>
</comment>
<comment type="similarity">
    <text evidence="2">Belongs to the DAMOX/DASOX family.</text>
</comment>